<dbReference type="Proteomes" id="UP000678016">
    <property type="component" value="Chromosome"/>
</dbReference>
<gene>
    <name evidence="1" type="ORF">KGD83_19145</name>
</gene>
<name>A0ABX8BZ45_9ACTN</name>
<protein>
    <submittedName>
        <fullName evidence="1">Uncharacterized protein</fullName>
    </submittedName>
</protein>
<accession>A0ABX8BZ45</accession>
<evidence type="ECO:0000313" key="1">
    <source>
        <dbReference type="EMBL" id="QUX27421.1"/>
    </source>
</evidence>
<proteinExistence type="predicted"/>
<keyword evidence="2" id="KW-1185">Reference proteome</keyword>
<organism evidence="1 2">
    <name type="scientific">Nocardiopsis akebiae</name>
    <dbReference type="NCBI Taxonomy" id="2831968"/>
    <lineage>
        <taxon>Bacteria</taxon>
        <taxon>Bacillati</taxon>
        <taxon>Actinomycetota</taxon>
        <taxon>Actinomycetes</taxon>
        <taxon>Streptosporangiales</taxon>
        <taxon>Nocardiopsidaceae</taxon>
        <taxon>Nocardiopsis</taxon>
    </lineage>
</organism>
<sequence>MIKERGRREAAKRIKDGNGRPLKSFRWWQPLSRALFHLPLTDGDGHRAVYSVDVPYWQRVMTEDGKGKAHLYLDGRHHLVSALPAVFPVPGGVVEVESTAFGLKRCHYVTAGGDEHQLVPDERSAEGRRARLDREHPALGRLVRAVSLVLLVVPILLVVPQIVEAVSQVPPVAERFGTFTSPVDLPLWLNVALGLCASTSSVERATRLRWNALLDGSN</sequence>
<dbReference type="RefSeq" id="WP_212640486.1">
    <property type="nucleotide sequence ID" value="NZ_CP074132.1"/>
</dbReference>
<reference evidence="2" key="1">
    <citation type="submission" date="2021-05" db="EMBL/GenBank/DDBJ databases">
        <title>Direct Submission.</title>
        <authorList>
            <person name="Li K."/>
            <person name="Gao J."/>
        </authorList>
    </citation>
    <scope>NUCLEOTIDE SEQUENCE [LARGE SCALE GENOMIC DNA]</scope>
    <source>
        <strain evidence="2">HDS12</strain>
    </source>
</reference>
<evidence type="ECO:0000313" key="2">
    <source>
        <dbReference type="Proteomes" id="UP000678016"/>
    </source>
</evidence>
<dbReference type="EMBL" id="CP074132">
    <property type="protein sequence ID" value="QUX27421.1"/>
    <property type="molecule type" value="Genomic_DNA"/>
</dbReference>